<dbReference type="GO" id="GO:0046872">
    <property type="term" value="F:metal ion binding"/>
    <property type="evidence" value="ECO:0007669"/>
    <property type="project" value="UniProtKB-KW"/>
</dbReference>
<evidence type="ECO:0000313" key="13">
    <source>
        <dbReference type="Proteomes" id="UP000285123"/>
    </source>
</evidence>
<dbReference type="Pfam" id="PF01926">
    <property type="entry name" value="MMR_HSR1"/>
    <property type="match status" value="1"/>
</dbReference>
<dbReference type="SUPFAM" id="SSF52540">
    <property type="entry name" value="P-loop containing nucleoside triphosphate hydrolases"/>
    <property type="match status" value="1"/>
</dbReference>
<dbReference type="EMBL" id="AYKF01000110">
    <property type="protein sequence ID" value="ROO25710.1"/>
    <property type="molecule type" value="Genomic_DNA"/>
</dbReference>
<reference evidence="12 13" key="1">
    <citation type="submission" date="2013-10" db="EMBL/GenBank/DDBJ databases">
        <title>Salinisphaera halophila YIM 95161 Genome Sequencing.</title>
        <authorList>
            <person name="Lai Q."/>
            <person name="Li C."/>
            <person name="Shao Z."/>
        </authorList>
    </citation>
    <scope>NUCLEOTIDE SEQUENCE [LARGE SCALE GENOMIC DNA]</scope>
    <source>
        <strain evidence="12 13">YIM 95161</strain>
    </source>
</reference>
<keyword evidence="3 10" id="KW-0132">Cell division</keyword>
<dbReference type="InterPro" id="IPR027417">
    <property type="entry name" value="P-loop_NTPase"/>
</dbReference>
<dbReference type="Gene3D" id="3.40.50.300">
    <property type="entry name" value="P-loop containing nucleotide triphosphate hydrolases"/>
    <property type="match status" value="1"/>
</dbReference>
<comment type="function">
    <text evidence="10">Necessary for normal cell division and for the maintenance of normal septation.</text>
</comment>
<protein>
    <recommendedName>
        <fullName evidence="10">Probable GTP-binding protein EngB</fullName>
    </recommendedName>
</protein>
<evidence type="ECO:0000259" key="11">
    <source>
        <dbReference type="PROSITE" id="PS51706"/>
    </source>
</evidence>
<dbReference type="CDD" id="cd01876">
    <property type="entry name" value="YihA_EngB"/>
    <property type="match status" value="1"/>
</dbReference>
<gene>
    <name evidence="10" type="primary">engB</name>
    <name evidence="12" type="ORF">SAHL_13735</name>
</gene>
<evidence type="ECO:0000256" key="6">
    <source>
        <dbReference type="ARBA" id="ARBA00022842"/>
    </source>
</evidence>
<dbReference type="GO" id="GO:0005829">
    <property type="term" value="C:cytosol"/>
    <property type="evidence" value="ECO:0007669"/>
    <property type="project" value="TreeGrafter"/>
</dbReference>
<comment type="caution">
    <text evidence="12">The sequence shown here is derived from an EMBL/GenBank/DDBJ whole genome shotgun (WGS) entry which is preliminary data.</text>
</comment>
<evidence type="ECO:0000313" key="12">
    <source>
        <dbReference type="EMBL" id="ROO25710.1"/>
    </source>
</evidence>
<evidence type="ECO:0000256" key="9">
    <source>
        <dbReference type="ARBA" id="ARBA00023306"/>
    </source>
</evidence>
<sequence length="205" mass="22218">MFMSALHINDFNHMRFVCSAPTPRAFPAPAGPEIAFAGRSNAGKSSALNAICGRTGLARTSKTPGRTQAINFFVGEALCFADLPGYGYARVPPKTKAAWQALIEHYLGQREPLAGVVLIMDARRPLTDFDRQLLEWGGAYGLAFHLVLTKADKLPRSQQIEALRGVGRRVDGASAQLFSASKRFGIDEARETIAALAYPPDVDDL</sequence>
<dbReference type="GO" id="GO:0005525">
    <property type="term" value="F:GTP binding"/>
    <property type="evidence" value="ECO:0007669"/>
    <property type="project" value="UniProtKB-UniRule"/>
</dbReference>
<dbReference type="AlphaFoldDB" id="A0A423PJD4"/>
<evidence type="ECO:0000256" key="1">
    <source>
        <dbReference type="ARBA" id="ARBA00001946"/>
    </source>
</evidence>
<evidence type="ECO:0000256" key="4">
    <source>
        <dbReference type="ARBA" id="ARBA00022723"/>
    </source>
</evidence>
<feature type="domain" description="EngB-type G" evidence="11">
    <location>
        <begin position="30"/>
        <end position="199"/>
    </location>
</feature>
<name>A0A423PJD4_9GAMM</name>
<dbReference type="HAMAP" id="MF_00321">
    <property type="entry name" value="GTPase_EngB"/>
    <property type="match status" value="1"/>
</dbReference>
<dbReference type="InterPro" id="IPR030393">
    <property type="entry name" value="G_ENGB_dom"/>
</dbReference>
<keyword evidence="8 10" id="KW-0717">Septation</keyword>
<comment type="cofactor">
    <cofactor evidence="1">
        <name>Mg(2+)</name>
        <dbReference type="ChEBI" id="CHEBI:18420"/>
    </cofactor>
</comment>
<evidence type="ECO:0000256" key="10">
    <source>
        <dbReference type="HAMAP-Rule" id="MF_00321"/>
    </source>
</evidence>
<dbReference type="NCBIfam" id="TIGR03598">
    <property type="entry name" value="GTPase_YsxC"/>
    <property type="match status" value="1"/>
</dbReference>
<dbReference type="InterPro" id="IPR019987">
    <property type="entry name" value="GTP-bd_ribosome_bio_YsxC"/>
</dbReference>
<evidence type="ECO:0000256" key="5">
    <source>
        <dbReference type="ARBA" id="ARBA00022741"/>
    </source>
</evidence>
<comment type="similarity">
    <text evidence="2 10">Belongs to the TRAFAC class TrmE-Era-EngA-EngB-Septin-like GTPase superfamily. EngB GTPase family.</text>
</comment>
<evidence type="ECO:0000256" key="2">
    <source>
        <dbReference type="ARBA" id="ARBA00009638"/>
    </source>
</evidence>
<dbReference type="GO" id="GO:0000917">
    <property type="term" value="P:division septum assembly"/>
    <property type="evidence" value="ECO:0007669"/>
    <property type="project" value="UniProtKB-KW"/>
</dbReference>
<evidence type="ECO:0000256" key="3">
    <source>
        <dbReference type="ARBA" id="ARBA00022618"/>
    </source>
</evidence>
<dbReference type="Proteomes" id="UP000285123">
    <property type="component" value="Unassembled WGS sequence"/>
</dbReference>
<evidence type="ECO:0000256" key="7">
    <source>
        <dbReference type="ARBA" id="ARBA00023134"/>
    </source>
</evidence>
<dbReference type="InterPro" id="IPR006073">
    <property type="entry name" value="GTP-bd"/>
</dbReference>
<keyword evidence="6" id="KW-0460">Magnesium</keyword>
<organism evidence="12 13">
    <name type="scientific">Salinisphaera orenii YIM 95161</name>
    <dbReference type="NCBI Taxonomy" id="1051139"/>
    <lineage>
        <taxon>Bacteria</taxon>
        <taxon>Pseudomonadati</taxon>
        <taxon>Pseudomonadota</taxon>
        <taxon>Gammaproteobacteria</taxon>
        <taxon>Salinisphaerales</taxon>
        <taxon>Salinisphaeraceae</taxon>
        <taxon>Salinisphaera</taxon>
    </lineage>
</organism>
<keyword evidence="9 10" id="KW-0131">Cell cycle</keyword>
<dbReference type="PROSITE" id="PS51706">
    <property type="entry name" value="G_ENGB"/>
    <property type="match status" value="1"/>
</dbReference>
<accession>A0A423PJD4</accession>
<proteinExistence type="inferred from homology"/>
<keyword evidence="7 10" id="KW-0342">GTP-binding</keyword>
<dbReference type="FunFam" id="3.40.50.300:FF:000098">
    <property type="entry name" value="Probable GTP-binding protein EngB"/>
    <property type="match status" value="1"/>
</dbReference>
<dbReference type="PANTHER" id="PTHR11649:SF13">
    <property type="entry name" value="ENGB-TYPE G DOMAIN-CONTAINING PROTEIN"/>
    <property type="match status" value="1"/>
</dbReference>
<keyword evidence="4" id="KW-0479">Metal-binding</keyword>
<dbReference type="PANTHER" id="PTHR11649">
    <property type="entry name" value="MSS1/TRME-RELATED GTP-BINDING PROTEIN"/>
    <property type="match status" value="1"/>
</dbReference>
<keyword evidence="5 10" id="KW-0547">Nucleotide-binding</keyword>
<evidence type="ECO:0000256" key="8">
    <source>
        <dbReference type="ARBA" id="ARBA00023210"/>
    </source>
</evidence>